<protein>
    <submittedName>
        <fullName evidence="6">2-oxoacid:acceptor oxidoreductase, alpha subunit</fullName>
    </submittedName>
</protein>
<dbReference type="RefSeq" id="WP_008859792.1">
    <property type="nucleotide sequence ID" value="NZ_JH591188.1"/>
</dbReference>
<dbReference type="GO" id="GO:0006979">
    <property type="term" value="P:response to oxidative stress"/>
    <property type="evidence" value="ECO:0007669"/>
    <property type="project" value="TreeGrafter"/>
</dbReference>
<dbReference type="PANTHER" id="PTHR32154">
    <property type="entry name" value="PYRUVATE-FLAVODOXIN OXIDOREDUCTASE-RELATED"/>
    <property type="match status" value="1"/>
</dbReference>
<dbReference type="Pfam" id="PF17147">
    <property type="entry name" value="PFOR_II"/>
    <property type="match status" value="1"/>
</dbReference>
<dbReference type="eggNOG" id="COG0674">
    <property type="taxonomic scope" value="Bacteria"/>
</dbReference>
<organism evidence="6 7">
    <name type="scientific">Dialister succinatiphilus YIT 11850</name>
    <dbReference type="NCBI Taxonomy" id="742743"/>
    <lineage>
        <taxon>Bacteria</taxon>
        <taxon>Bacillati</taxon>
        <taxon>Bacillota</taxon>
        <taxon>Negativicutes</taxon>
        <taxon>Veillonellales</taxon>
        <taxon>Veillonellaceae</taxon>
        <taxon>Dialister</taxon>
    </lineage>
</organism>
<dbReference type="Pfam" id="PF01558">
    <property type="entry name" value="POR"/>
    <property type="match status" value="1"/>
</dbReference>
<keyword evidence="2" id="KW-0175">Coiled coil</keyword>
<dbReference type="HOGENOM" id="CLU_017038_1_0_9"/>
<feature type="domain" description="Pyruvate flavodoxin/ferredoxin oxidoreductase pyrimidine binding" evidence="4">
    <location>
        <begin position="211"/>
        <end position="454"/>
    </location>
</feature>
<dbReference type="Pfam" id="PF01855">
    <property type="entry name" value="POR_N"/>
    <property type="match status" value="1"/>
</dbReference>
<keyword evidence="7" id="KW-1185">Reference proteome</keyword>
<dbReference type="SUPFAM" id="SSF52518">
    <property type="entry name" value="Thiamin diphosphate-binding fold (THDP-binding)"/>
    <property type="match status" value="1"/>
</dbReference>
<evidence type="ECO:0000256" key="2">
    <source>
        <dbReference type="SAM" id="Coils"/>
    </source>
</evidence>
<dbReference type="InterPro" id="IPR050722">
    <property type="entry name" value="Pyruvate:ferred/Flavod_OxRd"/>
</dbReference>
<evidence type="ECO:0000259" key="3">
    <source>
        <dbReference type="Pfam" id="PF01558"/>
    </source>
</evidence>
<dbReference type="Gene3D" id="3.40.50.970">
    <property type="match status" value="1"/>
</dbReference>
<evidence type="ECO:0000313" key="6">
    <source>
        <dbReference type="EMBL" id="EHO62706.1"/>
    </source>
</evidence>
<dbReference type="Proteomes" id="UP000003277">
    <property type="component" value="Unassembled WGS sequence"/>
</dbReference>
<dbReference type="SUPFAM" id="SSF53323">
    <property type="entry name" value="Pyruvate-ferredoxin oxidoreductase, PFOR, domain III"/>
    <property type="match status" value="1"/>
</dbReference>
<dbReference type="InterPro" id="IPR019752">
    <property type="entry name" value="Pyrv/ketoisovalerate_OxRed_cat"/>
</dbReference>
<accession>H1D110</accession>
<feature type="domain" description="Pyruvate:ferredoxin oxidoreductase core" evidence="5">
    <location>
        <begin position="480"/>
        <end position="541"/>
    </location>
</feature>
<dbReference type="Gene3D" id="3.40.50.920">
    <property type="match status" value="1"/>
</dbReference>
<dbReference type="FunFam" id="3.40.50.970:FF:000022">
    <property type="entry name" value="2-oxoglutarate ferredoxin oxidoreductase alpha subunit"/>
    <property type="match status" value="1"/>
</dbReference>
<dbReference type="eggNOG" id="COG1014">
    <property type="taxonomic scope" value="Bacteria"/>
</dbReference>
<dbReference type="InterPro" id="IPR002869">
    <property type="entry name" value="Pyrv_flavodox_OxRed_cen"/>
</dbReference>
<comment type="caution">
    <text evidence="6">The sequence shown here is derived from an EMBL/GenBank/DDBJ whole genome shotgun (WGS) entry which is preliminary data.</text>
</comment>
<dbReference type="SUPFAM" id="SSF52922">
    <property type="entry name" value="TK C-terminal domain-like"/>
    <property type="match status" value="1"/>
</dbReference>
<dbReference type="InterPro" id="IPR029061">
    <property type="entry name" value="THDP-binding"/>
</dbReference>
<dbReference type="InterPro" id="IPR033412">
    <property type="entry name" value="PFOR_II"/>
</dbReference>
<dbReference type="STRING" id="742743.HMPREF9453_01298"/>
<dbReference type="InterPro" id="IPR022367">
    <property type="entry name" value="2-oxoacid/accept_OxRdtase_asu"/>
</dbReference>
<evidence type="ECO:0000259" key="4">
    <source>
        <dbReference type="Pfam" id="PF01855"/>
    </source>
</evidence>
<proteinExistence type="predicted"/>
<sequence>METKRDFIWKMGGQQGQGVESCGEILGRVLAQEGYSLFSQRLFASRIKGGHTTIALRIATKEVATIGEHVDCLVALDQETIDLHGKEVPEGGVIIADDAFHPKFEAHSGRIVLALPITELAKKYGSLQMKNIAALGMSAGVLGFPENPFYGFIADRFAKKGEDIITKNKEIFKEGYDTAIAAMHGVELGKLATPPKKDQLYLLGNEAAALGAISAGSRFMASYPITPASEIMEYMIKVVHKIHGTVVQTEDELSSCMMAMGAGYAGVRAFTATSGPGLSLMAESISMAAMAEIPVVIIDVMRAGPSTGMATKVEQSDIRYAIASGHGDAEKIVLAASSIEDCYYITQEAFNLAEEFQTPVIVLSDLQFGMCKQSVPAFDLNRVGINRGKLLTEGLPELDTKKKAYFHRFEDSEDGISPRTIPGVKNGMFLSTGLEHNVFGKPAEGQADRVMEMEKRHRKFAAVPQAVKPFHVTHEDTDTDLLLIGITSTNGALEEAVEELEAEGKKVNHLQLRLLSPFPTEALRPYVEGAKKVLIVEEDLTAQLRELFAIHFDCHDKLLSLLQYDGTPFTTSTIVNKAKEVF</sequence>
<feature type="coiled-coil region" evidence="2">
    <location>
        <begin position="483"/>
        <end position="513"/>
    </location>
</feature>
<feature type="domain" description="Pyruvate/ketoisovalerate oxidoreductase catalytic" evidence="3">
    <location>
        <begin position="16"/>
        <end position="177"/>
    </location>
</feature>
<dbReference type="PANTHER" id="PTHR32154:SF20">
    <property type="entry name" value="2-OXOGLUTARATE OXIDOREDUCTASE SUBUNIT KORA"/>
    <property type="match status" value="1"/>
</dbReference>
<dbReference type="GO" id="GO:0016903">
    <property type="term" value="F:oxidoreductase activity, acting on the aldehyde or oxo group of donors"/>
    <property type="evidence" value="ECO:0007669"/>
    <property type="project" value="InterPro"/>
</dbReference>
<gene>
    <name evidence="6" type="ORF">HMPREF9453_01298</name>
</gene>
<reference evidence="6 7" key="1">
    <citation type="submission" date="2011-11" db="EMBL/GenBank/DDBJ databases">
        <title>The Genome Sequence of Dialister succinatiphilus YIT 11850.</title>
        <authorList>
            <consortium name="The Broad Institute Genome Sequencing Platform"/>
            <person name="Earl A."/>
            <person name="Ward D."/>
            <person name="Feldgarden M."/>
            <person name="Gevers D."/>
            <person name="Morotomi M."/>
            <person name="Young S.K."/>
            <person name="Zeng Q."/>
            <person name="Gargeya S."/>
            <person name="Fitzgerald M."/>
            <person name="Haas B."/>
            <person name="Abouelleil A."/>
            <person name="Alvarado L."/>
            <person name="Arachchi H.M."/>
            <person name="Berlin A."/>
            <person name="Brown A."/>
            <person name="Chapman S.B."/>
            <person name="Dunbar C."/>
            <person name="Gearin G."/>
            <person name="Goldberg J."/>
            <person name="Griggs A."/>
            <person name="Gujja S."/>
            <person name="Heiman D."/>
            <person name="Howarth C."/>
            <person name="Lui A."/>
            <person name="MacDonald P.J.P."/>
            <person name="Montmayeur A."/>
            <person name="Murphy C."/>
            <person name="Neiman D."/>
            <person name="Pearson M."/>
            <person name="Priest M."/>
            <person name="Roberts A."/>
            <person name="Saif S."/>
            <person name="Shea T."/>
            <person name="Sisk P."/>
            <person name="Stolte C."/>
            <person name="Sykes S."/>
            <person name="Wortman J."/>
            <person name="Nusbaum C."/>
            <person name="Birren B."/>
        </authorList>
    </citation>
    <scope>NUCLEOTIDE SEQUENCE [LARGE SCALE GENOMIC DNA]</scope>
    <source>
        <strain evidence="6 7">YIT 11850</strain>
    </source>
</reference>
<dbReference type="NCBIfam" id="TIGR03710">
    <property type="entry name" value="OAFO_sf"/>
    <property type="match status" value="1"/>
</dbReference>
<dbReference type="PATRIC" id="fig|742743.3.peg.1317"/>
<evidence type="ECO:0000313" key="7">
    <source>
        <dbReference type="Proteomes" id="UP000003277"/>
    </source>
</evidence>
<evidence type="ECO:0000259" key="5">
    <source>
        <dbReference type="Pfam" id="PF17147"/>
    </source>
</evidence>
<keyword evidence="1" id="KW-0560">Oxidoreductase</keyword>
<evidence type="ECO:0000256" key="1">
    <source>
        <dbReference type="ARBA" id="ARBA00023002"/>
    </source>
</evidence>
<dbReference type="EMBL" id="ADLT01000045">
    <property type="protein sequence ID" value="EHO62706.1"/>
    <property type="molecule type" value="Genomic_DNA"/>
</dbReference>
<dbReference type="InterPro" id="IPR002880">
    <property type="entry name" value="Pyrv_Fd/Flavodoxin_OxRdtase_N"/>
</dbReference>
<dbReference type="Gene3D" id="3.40.920.10">
    <property type="entry name" value="Pyruvate-ferredoxin oxidoreductase, PFOR, domain III"/>
    <property type="match status" value="1"/>
</dbReference>
<dbReference type="CDD" id="cd07034">
    <property type="entry name" value="TPP_PYR_PFOR_IOR-alpha_like"/>
    <property type="match status" value="1"/>
</dbReference>
<dbReference type="InterPro" id="IPR009014">
    <property type="entry name" value="Transketo_C/PFOR_II"/>
</dbReference>
<dbReference type="AlphaFoldDB" id="H1D110"/>
<name>H1D110_9FIRM</name>
<dbReference type="OrthoDB" id="9794954at2"/>